<accession>A0A558BS42</accession>
<proteinExistence type="predicted"/>
<feature type="signal peptide" evidence="1">
    <location>
        <begin position="1"/>
        <end position="26"/>
    </location>
</feature>
<dbReference type="OrthoDB" id="9838775at2"/>
<evidence type="ECO:0000256" key="1">
    <source>
        <dbReference type="SAM" id="SignalP"/>
    </source>
</evidence>
<evidence type="ECO:0008006" key="4">
    <source>
        <dbReference type="Google" id="ProtNLM"/>
    </source>
</evidence>
<name>A0A558BS42_9BACT</name>
<feature type="chain" id="PRO_5022027633" description="DUF1795 domain-containing protein" evidence="1">
    <location>
        <begin position="27"/>
        <end position="194"/>
    </location>
</feature>
<dbReference type="AlphaFoldDB" id="A0A558BS42"/>
<dbReference type="EMBL" id="VMRJ01000004">
    <property type="protein sequence ID" value="TVT39295.1"/>
    <property type="molecule type" value="Genomic_DNA"/>
</dbReference>
<dbReference type="Gene3D" id="3.40.1000.10">
    <property type="entry name" value="Mog1/PsbP, alpha/beta/alpha sandwich"/>
    <property type="match status" value="1"/>
</dbReference>
<evidence type="ECO:0000313" key="2">
    <source>
        <dbReference type="EMBL" id="TVT39295.1"/>
    </source>
</evidence>
<dbReference type="Proteomes" id="UP000317624">
    <property type="component" value="Unassembled WGS sequence"/>
</dbReference>
<keyword evidence="1" id="KW-0732">Signal</keyword>
<dbReference type="PROSITE" id="PS51257">
    <property type="entry name" value="PROKAR_LIPOPROTEIN"/>
    <property type="match status" value="1"/>
</dbReference>
<reference evidence="2 3" key="1">
    <citation type="submission" date="2019-07" db="EMBL/GenBank/DDBJ databases">
        <title>Hymenobacter sp. straun FUR1 Genome sequencing and assembly.</title>
        <authorList>
            <person name="Chhetri G."/>
        </authorList>
    </citation>
    <scope>NUCLEOTIDE SEQUENCE [LARGE SCALE GENOMIC DNA]</scope>
    <source>
        <strain evidence="2 3">Fur1</strain>
    </source>
</reference>
<sequence length="194" mass="21448">MLPLVRPYALMGLLLASCASDTPPLAATKTLAKKYDLGAITVQLPRAWKALDYDSSGLWGAKKGPTYRQRHLFLNTSAVDTLLRETIVLTVEQRPGVFQAKKAAQTLANNLRAFPEQLQGLTLRDTLLANGKLAIIEATYRNPKVAMDIIQTYAFYTRANTLVAFMGTARSHPGPTNQQTWALFRQAIASITWK</sequence>
<evidence type="ECO:0000313" key="3">
    <source>
        <dbReference type="Proteomes" id="UP000317624"/>
    </source>
</evidence>
<protein>
    <recommendedName>
        <fullName evidence="4">DUF1795 domain-containing protein</fullName>
    </recommendedName>
</protein>
<gene>
    <name evidence="2" type="ORF">FNT36_16705</name>
</gene>
<dbReference type="RefSeq" id="WP_144850009.1">
    <property type="nucleotide sequence ID" value="NZ_VMRJ01000004.1"/>
</dbReference>
<comment type="caution">
    <text evidence="2">The sequence shown here is derived from an EMBL/GenBank/DDBJ whole genome shotgun (WGS) entry which is preliminary data.</text>
</comment>
<keyword evidence="3" id="KW-1185">Reference proteome</keyword>
<organism evidence="2 3">
    <name type="scientific">Hymenobacter setariae</name>
    <dbReference type="NCBI Taxonomy" id="2594794"/>
    <lineage>
        <taxon>Bacteria</taxon>
        <taxon>Pseudomonadati</taxon>
        <taxon>Bacteroidota</taxon>
        <taxon>Cytophagia</taxon>
        <taxon>Cytophagales</taxon>
        <taxon>Hymenobacteraceae</taxon>
        <taxon>Hymenobacter</taxon>
    </lineage>
</organism>